<keyword evidence="2" id="KW-1185">Reference proteome</keyword>
<dbReference type="Gene3D" id="3.30.530.20">
    <property type="match status" value="1"/>
</dbReference>
<organism evidence="1 2">
    <name type="scientific">Terrimonas ginsenosidimutans</name>
    <dbReference type="NCBI Taxonomy" id="2908004"/>
    <lineage>
        <taxon>Bacteria</taxon>
        <taxon>Pseudomonadati</taxon>
        <taxon>Bacteroidota</taxon>
        <taxon>Chitinophagia</taxon>
        <taxon>Chitinophagales</taxon>
        <taxon>Chitinophagaceae</taxon>
        <taxon>Terrimonas</taxon>
    </lineage>
</organism>
<dbReference type="CDD" id="cd07820">
    <property type="entry name" value="SRPBCC_3"/>
    <property type="match status" value="1"/>
</dbReference>
<evidence type="ECO:0000313" key="2">
    <source>
        <dbReference type="Proteomes" id="UP001165367"/>
    </source>
</evidence>
<dbReference type="SUPFAM" id="SSF55961">
    <property type="entry name" value="Bet v1-like"/>
    <property type="match status" value="1"/>
</dbReference>
<accession>A0ABS9KN10</accession>
<reference evidence="1" key="1">
    <citation type="submission" date="2022-01" db="EMBL/GenBank/DDBJ databases">
        <authorList>
            <person name="Jo J.-H."/>
            <person name="Im W.-T."/>
        </authorList>
    </citation>
    <scope>NUCLEOTIDE SEQUENCE</scope>
    <source>
        <strain evidence="1">NA20</strain>
    </source>
</reference>
<dbReference type="InterPro" id="IPR023393">
    <property type="entry name" value="START-like_dom_sf"/>
</dbReference>
<protein>
    <submittedName>
        <fullName evidence="1">SRPBCC family protein</fullName>
    </submittedName>
</protein>
<gene>
    <name evidence="1" type="ORF">LZZ85_05410</name>
</gene>
<dbReference type="RefSeq" id="WP_237869359.1">
    <property type="nucleotide sequence ID" value="NZ_JAKLTR010000003.1"/>
</dbReference>
<dbReference type="EMBL" id="JAKLTR010000003">
    <property type="protein sequence ID" value="MCG2613705.1"/>
    <property type="molecule type" value="Genomic_DNA"/>
</dbReference>
<proteinExistence type="predicted"/>
<dbReference type="Proteomes" id="UP001165367">
    <property type="component" value="Unassembled WGS sequence"/>
</dbReference>
<sequence length="158" mass="18463">MAAHVIKTVQKIPAQLDELWAFFSDPANLIKITPPSMDFRVTSVHHGKSIYAGQVIEYRVKPVAGISVYWMTEITHVKHGEYFVDEQRKGPYSLWHHQHHFKKIDGGVEMTDIVHYRIPFGMIGRLADKLFVKKKLQGIFDYRKEIIEKTFGEWKDPR</sequence>
<evidence type="ECO:0000313" key="1">
    <source>
        <dbReference type="EMBL" id="MCG2613705.1"/>
    </source>
</evidence>
<name>A0ABS9KN10_9BACT</name>
<comment type="caution">
    <text evidence="1">The sequence shown here is derived from an EMBL/GenBank/DDBJ whole genome shotgun (WGS) entry which is preliminary data.</text>
</comment>